<gene>
    <name evidence="4" type="ORF">RQM59_04280</name>
</gene>
<dbReference type="InterPro" id="IPR015943">
    <property type="entry name" value="WD40/YVTN_repeat-like_dom_sf"/>
</dbReference>
<dbReference type="Gene3D" id="3.30.565.10">
    <property type="entry name" value="Histidine kinase-like ATPase, C-terminal domain"/>
    <property type="match status" value="1"/>
</dbReference>
<dbReference type="InterPro" id="IPR010559">
    <property type="entry name" value="Sig_transdc_His_kin_internal"/>
</dbReference>
<evidence type="ECO:0000259" key="2">
    <source>
        <dbReference type="Pfam" id="PF06580"/>
    </source>
</evidence>
<dbReference type="SUPFAM" id="SSF63829">
    <property type="entry name" value="Calcium-dependent phosphotriesterase"/>
    <property type="match status" value="1"/>
</dbReference>
<dbReference type="Proteomes" id="UP001257277">
    <property type="component" value="Unassembled WGS sequence"/>
</dbReference>
<dbReference type="Gene3D" id="2.60.40.10">
    <property type="entry name" value="Immunoglobulins"/>
    <property type="match status" value="1"/>
</dbReference>
<dbReference type="InterPro" id="IPR050640">
    <property type="entry name" value="Bact_2-comp_sensor_kinase"/>
</dbReference>
<proteinExistence type="predicted"/>
<feature type="transmembrane region" description="Helical" evidence="1">
    <location>
        <begin position="699"/>
        <end position="717"/>
    </location>
</feature>
<dbReference type="EMBL" id="JAVTTO010000002">
    <property type="protein sequence ID" value="MDT7831582.1"/>
    <property type="molecule type" value="Genomic_DNA"/>
</dbReference>
<dbReference type="Pfam" id="PF06580">
    <property type="entry name" value="His_kinase"/>
    <property type="match status" value="1"/>
</dbReference>
<dbReference type="PANTHER" id="PTHR34220">
    <property type="entry name" value="SENSOR HISTIDINE KINASE YPDA"/>
    <property type="match status" value="1"/>
</dbReference>
<dbReference type="InterPro" id="IPR011123">
    <property type="entry name" value="Y_Y_Y"/>
</dbReference>
<name>A0ABU3LET0_9FLAO</name>
<evidence type="ECO:0000256" key="1">
    <source>
        <dbReference type="SAM" id="Phobius"/>
    </source>
</evidence>
<dbReference type="Gene3D" id="2.130.10.10">
    <property type="entry name" value="YVTN repeat-like/Quinoprotein amine dehydrogenase"/>
    <property type="match status" value="3"/>
</dbReference>
<dbReference type="InterPro" id="IPR013783">
    <property type="entry name" value="Ig-like_fold"/>
</dbReference>
<keyword evidence="1" id="KW-0812">Transmembrane</keyword>
<feature type="domain" description="Two component regulator three Y" evidence="3">
    <location>
        <begin position="630"/>
        <end position="691"/>
    </location>
</feature>
<keyword evidence="1" id="KW-1133">Transmembrane helix</keyword>
<dbReference type="InterPro" id="IPR036890">
    <property type="entry name" value="HATPase_C_sf"/>
</dbReference>
<dbReference type="GO" id="GO:0016301">
    <property type="term" value="F:kinase activity"/>
    <property type="evidence" value="ECO:0007669"/>
    <property type="project" value="UniProtKB-KW"/>
</dbReference>
<dbReference type="RefSeq" id="WP_349240842.1">
    <property type="nucleotide sequence ID" value="NZ_JAVTTO010000002.1"/>
</dbReference>
<reference evidence="4 5" key="1">
    <citation type="submission" date="2023-09" db="EMBL/GenBank/DDBJ databases">
        <title>Novel taxa isolated from Blanes Bay.</title>
        <authorList>
            <person name="Rey-Velasco X."/>
            <person name="Lucena T."/>
        </authorList>
    </citation>
    <scope>NUCLEOTIDE SEQUENCE [LARGE SCALE GENOMIC DNA]</scope>
    <source>
        <strain evidence="4 5">S356</strain>
    </source>
</reference>
<evidence type="ECO:0000259" key="3">
    <source>
        <dbReference type="Pfam" id="PF07495"/>
    </source>
</evidence>
<sequence>MIMDDDGFIWLAADKGLFRYNGKEYTNYSHPNKRGLSVFNLQKDHKGRIWCSNVSGQFFYIENDVLHLFFDIKDRVKTTQLPVFTTDENDGISISTDEGLYHVDFSTKKIKELTRIKNNLLKIPPNIARHSGDVFFFNDSILQFRNGKFHQSYTFDSNNIYNRFFSFNNTFYFISSREKYFTPSGINETTFYKIEPDSGKLKEVFTPLEIRSKTIINVSEIDNRVWFNTNDGTFVYQIVDGTWIFQKRFYEKRYTTRVVRDNNDNYWIATLRNGIYVIPNLSINRLETPQGIQNITSLSVVKDNLIYGTDKGCIIVNNLETGATKAIELFKGLRVLKMAYNNQTNVLFICGDVQSYLWDLNTGNVKEAFEVRGAKDLSTVNANLLLISNHNSVSLLDYSNYQINTKSDSIDLNFRYRGKLIRAKDRREMGTVRSYTNLLRKDSSIYIGQIDKLYFIDKKGSKKEVLYMGNSIFATDIAETNDGIIWVSTNENGIFGLRKDKVVFNYNKSNGLQTDQALKVLADKNDVWVVTNKGLHFFDRNEVSFKSFSFKSEIPIQKISGIKNYRDKIYLSGNSGIFIVDKSYLKDAKKAPEVYFESVVIGNENKGPQNEYTTSYKENSFEARFNANFYNSKESLTYLYRLRGIEKDWKETNTGVVRYPSLPSGNYTFEVRAITNKGVSTKEIKTIELFITTPFWNQWWFYLLIIFIGIGYFRFTIKRVRKKQEEKLEKERVSKKLVFSQLENLRSQMNPHFIFNVLNSIQEYIVRNDKYAASTYLVEFSKLIRMYLDHSRKEEIQLNEELSALKIYLGLEKNRFDNDFAFSIQEVKGISPEKLYVPSLFLQPYVENAIKHGLLHKREDKELSVKFDYKKEHHVLVCIIEDNGVGREASKSINKANNKYHTSFATKANNNRVDLLNRNRKRKIEVQVVDNYNENSEPVGTKVIISIPQHL</sequence>
<keyword evidence="1" id="KW-0472">Membrane</keyword>
<dbReference type="Pfam" id="PF07495">
    <property type="entry name" value="Y_Y_Y"/>
    <property type="match status" value="1"/>
</dbReference>
<feature type="domain" description="Signal transduction histidine kinase internal region" evidence="2">
    <location>
        <begin position="741"/>
        <end position="819"/>
    </location>
</feature>
<keyword evidence="4" id="KW-0808">Transferase</keyword>
<dbReference type="SUPFAM" id="SSF69322">
    <property type="entry name" value="Tricorn protease domain 2"/>
    <property type="match status" value="1"/>
</dbReference>
<protein>
    <submittedName>
        <fullName evidence="4">Histidine kinase</fullName>
    </submittedName>
</protein>
<accession>A0ABU3LET0</accession>
<organism evidence="4 5">
    <name type="scientific">Asprobacillus argus</name>
    <dbReference type="NCBI Taxonomy" id="3076534"/>
    <lineage>
        <taxon>Bacteria</taxon>
        <taxon>Pseudomonadati</taxon>
        <taxon>Bacteroidota</taxon>
        <taxon>Flavobacteriia</taxon>
        <taxon>Flavobacteriales</taxon>
        <taxon>Flavobacteriaceae</taxon>
        <taxon>Asprobacillus</taxon>
    </lineage>
</organism>
<keyword evidence="5" id="KW-1185">Reference proteome</keyword>
<evidence type="ECO:0000313" key="4">
    <source>
        <dbReference type="EMBL" id="MDT7831582.1"/>
    </source>
</evidence>
<keyword evidence="4" id="KW-0418">Kinase</keyword>
<dbReference type="SUPFAM" id="SSF55874">
    <property type="entry name" value="ATPase domain of HSP90 chaperone/DNA topoisomerase II/histidine kinase"/>
    <property type="match status" value="1"/>
</dbReference>
<evidence type="ECO:0000313" key="5">
    <source>
        <dbReference type="Proteomes" id="UP001257277"/>
    </source>
</evidence>
<dbReference type="PANTHER" id="PTHR34220:SF7">
    <property type="entry name" value="SENSOR HISTIDINE KINASE YPDA"/>
    <property type="match status" value="1"/>
</dbReference>
<comment type="caution">
    <text evidence="4">The sequence shown here is derived from an EMBL/GenBank/DDBJ whole genome shotgun (WGS) entry which is preliminary data.</text>
</comment>